<evidence type="ECO:0000256" key="16">
    <source>
        <dbReference type="ARBA" id="ARBA00053950"/>
    </source>
</evidence>
<evidence type="ECO:0000256" key="20">
    <source>
        <dbReference type="SAM" id="Phobius"/>
    </source>
</evidence>
<evidence type="ECO:0000256" key="8">
    <source>
        <dbReference type="ARBA" id="ARBA00022753"/>
    </source>
</evidence>
<evidence type="ECO:0000256" key="6">
    <source>
        <dbReference type="ARBA" id="ARBA00022692"/>
    </source>
</evidence>
<keyword evidence="7 21" id="KW-0732">Signal</keyword>
<feature type="signal peptide" evidence="21">
    <location>
        <begin position="1"/>
        <end position="26"/>
    </location>
</feature>
<feature type="transmembrane region" description="Helical" evidence="20">
    <location>
        <begin position="186"/>
        <end position="206"/>
    </location>
</feature>
<evidence type="ECO:0000256" key="5">
    <source>
        <dbReference type="ARBA" id="ARBA00009644"/>
    </source>
</evidence>
<evidence type="ECO:0000256" key="13">
    <source>
        <dbReference type="ARBA" id="ARBA00023273"/>
    </source>
</evidence>
<name>A0A7M7G1C2_STRPU</name>
<evidence type="ECO:0000256" key="9">
    <source>
        <dbReference type="ARBA" id="ARBA00022989"/>
    </source>
</evidence>
<keyword evidence="11 20" id="KW-0472">Membrane</keyword>
<accession>A0A7M7G1C2</accession>
<evidence type="ECO:0000256" key="19">
    <source>
        <dbReference type="ARBA" id="ARBA00076257"/>
    </source>
</evidence>
<dbReference type="AlphaFoldDB" id="A0A7M7G1C2"/>
<feature type="chain" id="PRO_5029545643" description="Lysosome-associated membrane glycoprotein 5" evidence="21">
    <location>
        <begin position="27"/>
        <end position="225"/>
    </location>
</feature>
<keyword evidence="8" id="KW-0967">Endosome</keyword>
<evidence type="ECO:0000256" key="12">
    <source>
        <dbReference type="ARBA" id="ARBA00023180"/>
    </source>
</evidence>
<dbReference type="KEGG" id="spu:763522"/>
<dbReference type="EnsemblMetazoa" id="XM_001199529">
    <property type="protein sequence ID" value="XP_001199529"/>
    <property type="gene ID" value="LOC763522"/>
</dbReference>
<dbReference type="OMA" id="HYLQCES"/>
<evidence type="ECO:0000256" key="11">
    <source>
        <dbReference type="ARBA" id="ARBA00023136"/>
    </source>
</evidence>
<evidence type="ECO:0000256" key="14">
    <source>
        <dbReference type="ARBA" id="ARBA00023329"/>
    </source>
</evidence>
<evidence type="ECO:0000256" key="18">
    <source>
        <dbReference type="ARBA" id="ARBA00074379"/>
    </source>
</evidence>
<dbReference type="OrthoDB" id="10388076at2759"/>
<evidence type="ECO:0000256" key="2">
    <source>
        <dbReference type="ARBA" id="ARBA00004158"/>
    </source>
</evidence>
<dbReference type="GO" id="GO:0005886">
    <property type="term" value="C:plasma membrane"/>
    <property type="evidence" value="ECO:0007669"/>
    <property type="project" value="UniProtKB-SubCell"/>
</dbReference>
<protein>
    <recommendedName>
        <fullName evidence="18">Lysosome-associated membrane glycoprotein 5</fullName>
    </recommendedName>
    <alternativeName>
        <fullName evidence="19">Lysosome-associated membrane protein 5</fullName>
    </alternativeName>
</protein>
<evidence type="ECO:0000256" key="17">
    <source>
        <dbReference type="ARBA" id="ARBA00060492"/>
    </source>
</evidence>
<dbReference type="Proteomes" id="UP000007110">
    <property type="component" value="Unassembled WGS sequence"/>
</dbReference>
<organism evidence="23 24">
    <name type="scientific">Strongylocentrotus purpuratus</name>
    <name type="common">Purple sea urchin</name>
    <dbReference type="NCBI Taxonomy" id="7668"/>
    <lineage>
        <taxon>Eukaryota</taxon>
        <taxon>Metazoa</taxon>
        <taxon>Echinodermata</taxon>
        <taxon>Eleutherozoa</taxon>
        <taxon>Echinozoa</taxon>
        <taxon>Echinoidea</taxon>
        <taxon>Euechinoidea</taxon>
        <taxon>Echinacea</taxon>
        <taxon>Camarodonta</taxon>
        <taxon>Echinidea</taxon>
        <taxon>Strongylocentrotidae</taxon>
        <taxon>Strongylocentrotus</taxon>
    </lineage>
</organism>
<keyword evidence="14" id="KW-0968">Cytoplasmic vesicle</keyword>
<dbReference type="InterPro" id="IPR048528">
    <property type="entry name" value="Lamp2-like_luminal"/>
</dbReference>
<dbReference type="InterPro" id="IPR002000">
    <property type="entry name" value="Lysosome-assoc_membr_glycop"/>
</dbReference>
<evidence type="ECO:0000313" key="23">
    <source>
        <dbReference type="EnsemblMetazoa" id="XP_001199529"/>
    </source>
</evidence>
<evidence type="ECO:0000256" key="7">
    <source>
        <dbReference type="ARBA" id="ARBA00022729"/>
    </source>
</evidence>
<dbReference type="Pfam" id="PF01299">
    <property type="entry name" value="Lamp2-like_luminal"/>
    <property type="match status" value="1"/>
</dbReference>
<dbReference type="GO" id="GO:0010008">
    <property type="term" value="C:endosome membrane"/>
    <property type="evidence" value="ECO:0007669"/>
    <property type="project" value="UniProtKB-SubCell"/>
</dbReference>
<dbReference type="PANTHER" id="PTHR11506">
    <property type="entry name" value="LYSOSOME-ASSOCIATED MEMBRANE GLYCOPROTEIN"/>
    <property type="match status" value="1"/>
</dbReference>
<comment type="function">
    <text evidence="16">Plays a role in short-term synaptic plasticity in a subset of GABAergic neurons in the brain.</text>
</comment>
<keyword evidence="24" id="KW-1185">Reference proteome</keyword>
<proteinExistence type="inferred from homology"/>
<keyword evidence="9 20" id="KW-1133">Transmembrane helix</keyword>
<evidence type="ECO:0000313" key="24">
    <source>
        <dbReference type="Proteomes" id="UP000007110"/>
    </source>
</evidence>
<feature type="domain" description="Lysosome-associated membrane glycoprotein 2-like luminal" evidence="22">
    <location>
        <begin position="22"/>
        <end position="161"/>
    </location>
</feature>
<keyword evidence="6 20" id="KW-0812">Transmembrane</keyword>
<dbReference type="GeneID" id="763522"/>
<evidence type="ECO:0000256" key="1">
    <source>
        <dbReference type="ARBA" id="ARBA00004151"/>
    </source>
</evidence>
<dbReference type="PANTHER" id="PTHR11506:SF35">
    <property type="entry name" value="LYSOSOME-ASSOCIATED MEMBRANE GLYCOPROTEIN 5"/>
    <property type="match status" value="1"/>
</dbReference>
<comment type="similarity">
    <text evidence="5">Belongs to the LAMP family.</text>
</comment>
<evidence type="ECO:0000256" key="21">
    <source>
        <dbReference type="SAM" id="SignalP"/>
    </source>
</evidence>
<evidence type="ECO:0000256" key="10">
    <source>
        <dbReference type="ARBA" id="ARBA00023018"/>
    </source>
</evidence>
<dbReference type="InParanoid" id="A0A7M7G1C2"/>
<keyword evidence="13" id="KW-0966">Cell projection</keyword>
<reference evidence="23" key="2">
    <citation type="submission" date="2021-01" db="UniProtKB">
        <authorList>
            <consortium name="EnsemblMetazoa"/>
        </authorList>
    </citation>
    <scope>IDENTIFICATION</scope>
</reference>
<sequence length="225" mass="25066">MLKELGTATGGILVCLILLIVPETHSWTVQHDDSVCMIMTFNASIEFNSDGIDTSFIPLNALSDGSVCGQSFSILHLEFDLGDHHEVTLSFGFNETESDWLMSEIIVELYNLKTSKGFVQITESGFEEFSTPLGHYLQCESRVMIDDVSLTFTEIETMQPFATSEDPGKEHDCEADQGYDDSNTGLIVGCVLAAMAVAVISCCVCSRMRKRRQSRRYRRSKNYVS</sequence>
<evidence type="ECO:0000256" key="3">
    <source>
        <dbReference type="ARBA" id="ARBA00004172"/>
    </source>
</evidence>
<keyword evidence="10" id="KW-0770">Synapse</keyword>
<dbReference type="Gene3D" id="2.40.160.110">
    <property type="match status" value="1"/>
</dbReference>
<keyword evidence="12" id="KW-0325">Glycoprotein</keyword>
<comment type="subcellular location">
    <subcellularLocation>
        <location evidence="4">Cell projection</location>
        <location evidence="4">Dendrite</location>
    </subcellularLocation>
    <subcellularLocation>
        <location evidence="17">Cell projection</location>
        <location evidence="17">Growth cone membrane</location>
        <topology evidence="17">Single-pass type I membrane protein</topology>
    </subcellularLocation>
    <subcellularLocation>
        <location evidence="15">Cytoplasmic vesicle</location>
        <location evidence="15">Secretory vesicle</location>
        <location evidence="15">Synaptic vesicle membrane</location>
        <topology evidence="15">Single-pass type I membrane protein</topology>
    </subcellularLocation>
    <subcellularLocation>
        <location evidence="2">Early endosome membrane</location>
        <topology evidence="2">Single-pass type I membrane protein</topology>
    </subcellularLocation>
    <subcellularLocation>
        <location evidence="1">Endoplasmic reticulum-Golgi intermediate compartment membrane</location>
        <topology evidence="1">Single-pass type I membrane protein</topology>
    </subcellularLocation>
    <subcellularLocation>
        <location evidence="3">Recycling endosome</location>
    </subcellularLocation>
</comment>
<reference evidence="24" key="1">
    <citation type="submission" date="2015-02" db="EMBL/GenBank/DDBJ databases">
        <title>Genome sequencing for Strongylocentrotus purpuratus.</title>
        <authorList>
            <person name="Murali S."/>
            <person name="Liu Y."/>
            <person name="Vee V."/>
            <person name="English A."/>
            <person name="Wang M."/>
            <person name="Skinner E."/>
            <person name="Han Y."/>
            <person name="Muzny D.M."/>
            <person name="Worley K.C."/>
            <person name="Gibbs R.A."/>
        </authorList>
    </citation>
    <scope>NUCLEOTIDE SEQUENCE</scope>
</reference>
<evidence type="ECO:0000259" key="22">
    <source>
        <dbReference type="Pfam" id="PF01299"/>
    </source>
</evidence>
<dbReference type="RefSeq" id="XP_001199529.3">
    <property type="nucleotide sequence ID" value="XM_001199529.4"/>
</dbReference>
<evidence type="ECO:0000256" key="15">
    <source>
        <dbReference type="ARBA" id="ARBA00029428"/>
    </source>
</evidence>
<evidence type="ECO:0000256" key="4">
    <source>
        <dbReference type="ARBA" id="ARBA00004279"/>
    </source>
</evidence>